<accession>A0ABW0FU31</accession>
<dbReference type="RefSeq" id="WP_374037202.1">
    <property type="nucleotide sequence ID" value="NZ_CP169082.1"/>
</dbReference>
<reference evidence="4" key="1">
    <citation type="journal article" date="2019" name="Int. J. Syst. Evol. Microbiol.">
        <title>The Global Catalogue of Microorganisms (GCM) 10K type strain sequencing project: providing services to taxonomists for standard genome sequencing and annotation.</title>
        <authorList>
            <consortium name="The Broad Institute Genomics Platform"/>
            <consortium name="The Broad Institute Genome Sequencing Center for Infectious Disease"/>
            <person name="Wu L."/>
            <person name="Ma J."/>
        </authorList>
    </citation>
    <scope>NUCLEOTIDE SEQUENCE [LARGE SCALE GENOMIC DNA]</scope>
    <source>
        <strain evidence="4">JCM 12125</strain>
    </source>
</reference>
<evidence type="ECO:0000256" key="1">
    <source>
        <dbReference type="SAM" id="MobiDB-lite"/>
    </source>
</evidence>
<gene>
    <name evidence="3" type="ORF">ACFPIE_11560</name>
</gene>
<evidence type="ECO:0000313" key="4">
    <source>
        <dbReference type="Proteomes" id="UP001596152"/>
    </source>
</evidence>
<feature type="transmembrane region" description="Helical" evidence="2">
    <location>
        <begin position="56"/>
        <end position="74"/>
    </location>
</feature>
<sequence length="120" mass="14094">MSRFDRDSTYLIVRRWIDHDIAHRYRAPSVQVSGLLTGLLVMILLLAEGWLLRLAIFPLLLVSSAWTGFVFWRVSRITRALTIKGDRQYDQKGKFMLPPEYANSESTTAAERRKRRRSRR</sequence>
<keyword evidence="4" id="KW-1185">Reference proteome</keyword>
<organism evidence="3 4">
    <name type="scientific">Brevundimonas staleyi</name>
    <dbReference type="NCBI Taxonomy" id="74326"/>
    <lineage>
        <taxon>Bacteria</taxon>
        <taxon>Pseudomonadati</taxon>
        <taxon>Pseudomonadota</taxon>
        <taxon>Alphaproteobacteria</taxon>
        <taxon>Caulobacterales</taxon>
        <taxon>Caulobacteraceae</taxon>
        <taxon>Brevundimonas</taxon>
    </lineage>
</organism>
<keyword evidence="2" id="KW-1133">Transmembrane helix</keyword>
<keyword evidence="2" id="KW-0812">Transmembrane</keyword>
<dbReference type="Proteomes" id="UP001596152">
    <property type="component" value="Unassembled WGS sequence"/>
</dbReference>
<proteinExistence type="predicted"/>
<dbReference type="EMBL" id="JBHSLF010000022">
    <property type="protein sequence ID" value="MFC5344553.1"/>
    <property type="molecule type" value="Genomic_DNA"/>
</dbReference>
<comment type="caution">
    <text evidence="3">The sequence shown here is derived from an EMBL/GenBank/DDBJ whole genome shotgun (WGS) entry which is preliminary data.</text>
</comment>
<protein>
    <submittedName>
        <fullName evidence="3">Uncharacterized protein</fullName>
    </submittedName>
</protein>
<name>A0ABW0FU31_9CAUL</name>
<keyword evidence="2" id="KW-0472">Membrane</keyword>
<feature type="region of interest" description="Disordered" evidence="1">
    <location>
        <begin position="97"/>
        <end position="120"/>
    </location>
</feature>
<feature type="transmembrane region" description="Helical" evidence="2">
    <location>
        <begin position="32"/>
        <end position="50"/>
    </location>
</feature>
<evidence type="ECO:0000313" key="3">
    <source>
        <dbReference type="EMBL" id="MFC5344553.1"/>
    </source>
</evidence>
<evidence type="ECO:0000256" key="2">
    <source>
        <dbReference type="SAM" id="Phobius"/>
    </source>
</evidence>